<gene>
    <name evidence="1" type="ORF">EDB81DRAFT_672004</name>
</gene>
<evidence type="ECO:0000313" key="2">
    <source>
        <dbReference type="Proteomes" id="UP000738349"/>
    </source>
</evidence>
<reference evidence="1" key="1">
    <citation type="journal article" date="2021" name="Nat. Commun.">
        <title>Genetic determinants of endophytism in the Arabidopsis root mycobiome.</title>
        <authorList>
            <person name="Mesny F."/>
            <person name="Miyauchi S."/>
            <person name="Thiergart T."/>
            <person name="Pickel B."/>
            <person name="Atanasova L."/>
            <person name="Karlsson M."/>
            <person name="Huettel B."/>
            <person name="Barry K.W."/>
            <person name="Haridas S."/>
            <person name="Chen C."/>
            <person name="Bauer D."/>
            <person name="Andreopoulos W."/>
            <person name="Pangilinan J."/>
            <person name="LaButti K."/>
            <person name="Riley R."/>
            <person name="Lipzen A."/>
            <person name="Clum A."/>
            <person name="Drula E."/>
            <person name="Henrissat B."/>
            <person name="Kohler A."/>
            <person name="Grigoriev I.V."/>
            <person name="Martin F.M."/>
            <person name="Hacquard S."/>
        </authorList>
    </citation>
    <scope>NUCLEOTIDE SEQUENCE</scope>
    <source>
        <strain evidence="1">MPI-CAGE-AT-0147</strain>
    </source>
</reference>
<evidence type="ECO:0000313" key="1">
    <source>
        <dbReference type="EMBL" id="KAH7110766.1"/>
    </source>
</evidence>
<comment type="caution">
    <text evidence="1">The sequence shown here is derived from an EMBL/GenBank/DDBJ whole genome shotgun (WGS) entry which is preliminary data.</text>
</comment>
<keyword evidence="2" id="KW-1185">Reference proteome</keyword>
<protein>
    <submittedName>
        <fullName evidence="1">Uncharacterized protein</fullName>
    </submittedName>
</protein>
<organism evidence="1 2">
    <name type="scientific">Dactylonectria macrodidyma</name>
    <dbReference type="NCBI Taxonomy" id="307937"/>
    <lineage>
        <taxon>Eukaryota</taxon>
        <taxon>Fungi</taxon>
        <taxon>Dikarya</taxon>
        <taxon>Ascomycota</taxon>
        <taxon>Pezizomycotina</taxon>
        <taxon>Sordariomycetes</taxon>
        <taxon>Hypocreomycetidae</taxon>
        <taxon>Hypocreales</taxon>
        <taxon>Nectriaceae</taxon>
        <taxon>Dactylonectria</taxon>
    </lineage>
</organism>
<proteinExistence type="predicted"/>
<feature type="non-terminal residue" evidence="1">
    <location>
        <position position="1"/>
    </location>
</feature>
<dbReference type="OrthoDB" id="5152434at2759"/>
<accession>A0A9P9D152</accession>
<dbReference type="Proteomes" id="UP000738349">
    <property type="component" value="Unassembled WGS sequence"/>
</dbReference>
<dbReference type="AlphaFoldDB" id="A0A9P9D152"/>
<name>A0A9P9D152_9HYPO</name>
<dbReference type="EMBL" id="JAGMUV010000044">
    <property type="protein sequence ID" value="KAH7110766.1"/>
    <property type="molecule type" value="Genomic_DNA"/>
</dbReference>
<sequence>SHFLEKQVLDYLQSYIARFKNPLTKPYFNLMPKEYNTSYTKRFTANNLWIGLF</sequence>